<feature type="signal peptide" evidence="1">
    <location>
        <begin position="1"/>
        <end position="24"/>
    </location>
</feature>
<organism evidence="3 4">
    <name type="scientific">Zarconia navalis LEGE 11467</name>
    <dbReference type="NCBI Taxonomy" id="1828826"/>
    <lineage>
        <taxon>Bacteria</taxon>
        <taxon>Bacillati</taxon>
        <taxon>Cyanobacteriota</taxon>
        <taxon>Cyanophyceae</taxon>
        <taxon>Oscillatoriophycideae</taxon>
        <taxon>Oscillatoriales</taxon>
        <taxon>Oscillatoriales incertae sedis</taxon>
        <taxon>Zarconia</taxon>
        <taxon>Zarconia navalis</taxon>
    </lineage>
</organism>
<comment type="caution">
    <text evidence="3">The sequence shown here is derived from an EMBL/GenBank/DDBJ whole genome shotgun (WGS) entry which is preliminary data.</text>
</comment>
<proteinExistence type="predicted"/>
<feature type="domain" description="SLH" evidence="2">
    <location>
        <begin position="206"/>
        <end position="270"/>
    </location>
</feature>
<dbReference type="InterPro" id="IPR022222">
    <property type="entry name" value="DUF3747"/>
</dbReference>
<sequence>MKSSLKLKLTALATTLVASFGAMAPAAASLFDQTEVRQDDFIAVASPVGQTGNHQLLIVEQISNSRDCWSESGSRPTLVDPLLLNFNFSGICGRSTDSNGYSIRAGGEDLGLQYRLKIVKEDGDMLLMGVPDRRSNPSLEIGRAYGENSGFTKIVLNSGWRFAKRNYQGRTLGHVYLTNDLTLAQITGAAPIDPDPIKPPHPIDPDPVISFPDIRGDIYASDIEEAVKIGFIAGFSEDNTFRPRTALTREQLVSMVLEGLKTVPGANINVPTNASARPYADVNASRWSAAKIQWARDNNIVSGYPDGTFRPAQTVTRAEMMAVLRRASEYGKSIQGLTPTLDEKQLPQNFADTTGHWADTLVDQMSGYCGVASSLNETGNRFAPDTPALRNYAAAATLRALNCVNDETIDAIR</sequence>
<dbReference type="InterPro" id="IPR051465">
    <property type="entry name" value="Cell_Envelope_Struct_Comp"/>
</dbReference>
<evidence type="ECO:0000259" key="2">
    <source>
        <dbReference type="PROSITE" id="PS51272"/>
    </source>
</evidence>
<name>A0A928Z705_9CYAN</name>
<protein>
    <submittedName>
        <fullName evidence="3">DUF3747 domain-containing protein</fullName>
    </submittedName>
</protein>
<keyword evidence="1" id="KW-0732">Signal</keyword>
<dbReference type="EMBL" id="JADEXN010000052">
    <property type="protein sequence ID" value="MBE9040060.1"/>
    <property type="molecule type" value="Genomic_DNA"/>
</dbReference>
<evidence type="ECO:0000256" key="1">
    <source>
        <dbReference type="SAM" id="SignalP"/>
    </source>
</evidence>
<reference evidence="3" key="1">
    <citation type="submission" date="2020-10" db="EMBL/GenBank/DDBJ databases">
        <authorList>
            <person name="Castelo-Branco R."/>
            <person name="Eusebio N."/>
            <person name="Adriana R."/>
            <person name="Vieira A."/>
            <person name="Brugerolle De Fraissinette N."/>
            <person name="Rezende De Castro R."/>
            <person name="Schneider M.P."/>
            <person name="Vasconcelos V."/>
            <person name="Leao P.N."/>
        </authorList>
    </citation>
    <scope>NUCLEOTIDE SEQUENCE</scope>
    <source>
        <strain evidence="3">LEGE 11467</strain>
    </source>
</reference>
<feature type="domain" description="SLH" evidence="2">
    <location>
        <begin position="275"/>
        <end position="338"/>
    </location>
</feature>
<feature type="chain" id="PRO_5037572650" evidence="1">
    <location>
        <begin position="25"/>
        <end position="413"/>
    </location>
</feature>
<keyword evidence="4" id="KW-1185">Reference proteome</keyword>
<dbReference type="RefSeq" id="WP_264320317.1">
    <property type="nucleotide sequence ID" value="NZ_JADEXN010000052.1"/>
</dbReference>
<dbReference type="Pfam" id="PF00395">
    <property type="entry name" value="SLH"/>
    <property type="match status" value="2"/>
</dbReference>
<dbReference type="PROSITE" id="PS51272">
    <property type="entry name" value="SLH"/>
    <property type="match status" value="3"/>
</dbReference>
<evidence type="ECO:0000313" key="4">
    <source>
        <dbReference type="Proteomes" id="UP000621799"/>
    </source>
</evidence>
<dbReference type="PANTHER" id="PTHR43308">
    <property type="entry name" value="OUTER MEMBRANE PROTEIN ALPHA-RELATED"/>
    <property type="match status" value="1"/>
</dbReference>
<dbReference type="InterPro" id="IPR001119">
    <property type="entry name" value="SLH_dom"/>
</dbReference>
<gene>
    <name evidence="3" type="ORF">IQ235_04545</name>
</gene>
<dbReference type="Pfam" id="PF12565">
    <property type="entry name" value="DUF3747"/>
    <property type="match status" value="1"/>
</dbReference>
<accession>A0A928Z705</accession>
<dbReference type="PANTHER" id="PTHR43308:SF5">
    <property type="entry name" value="S-LAYER PROTEIN _ PEPTIDOGLYCAN ENDO-BETA-N-ACETYLGLUCOSAMINIDASE"/>
    <property type="match status" value="1"/>
</dbReference>
<dbReference type="Proteomes" id="UP000621799">
    <property type="component" value="Unassembled WGS sequence"/>
</dbReference>
<feature type="domain" description="SLH" evidence="2">
    <location>
        <begin position="345"/>
        <end position="411"/>
    </location>
</feature>
<evidence type="ECO:0000313" key="3">
    <source>
        <dbReference type="EMBL" id="MBE9040060.1"/>
    </source>
</evidence>
<dbReference type="AlphaFoldDB" id="A0A928Z705"/>